<keyword evidence="3" id="KW-1185">Reference proteome</keyword>
<sequence length="116" mass="12665">MRFRKGTAGFAIQRCLKSIESDLQSGKSRNQIRLELIKQEKIPAISRAYFNEVLGEGMQSREESVQPAGPIDVDQEMTPSGPVTVLSSDVAHDLSEATTPRPGLGAVADDRFATDF</sequence>
<evidence type="ECO:0000313" key="3">
    <source>
        <dbReference type="Proteomes" id="UP000439522"/>
    </source>
</evidence>
<dbReference type="AlphaFoldDB" id="A0A6I4TJE8"/>
<reference evidence="2 3" key="1">
    <citation type="submission" date="2019-12" db="EMBL/GenBank/DDBJ databases">
        <title>Genomic-based taxomic classification of the family Erythrobacteraceae.</title>
        <authorList>
            <person name="Xu L."/>
        </authorList>
    </citation>
    <scope>NUCLEOTIDE SEQUENCE [LARGE SCALE GENOMIC DNA]</scope>
    <source>
        <strain evidence="2 3">100921-2</strain>
    </source>
</reference>
<feature type="region of interest" description="Disordered" evidence="1">
    <location>
        <begin position="60"/>
        <end position="116"/>
    </location>
</feature>
<gene>
    <name evidence="2" type="ORF">GRI40_13230</name>
</gene>
<dbReference type="RefSeq" id="WP_160611980.1">
    <property type="nucleotide sequence ID" value="NZ_WTZA01000002.1"/>
</dbReference>
<comment type="caution">
    <text evidence="2">The sequence shown here is derived from an EMBL/GenBank/DDBJ whole genome shotgun (WGS) entry which is preliminary data.</text>
</comment>
<proteinExistence type="predicted"/>
<organism evidence="2 3">
    <name type="scientific">Tsuneonella aeria</name>
    <dbReference type="NCBI Taxonomy" id="1837929"/>
    <lineage>
        <taxon>Bacteria</taxon>
        <taxon>Pseudomonadati</taxon>
        <taxon>Pseudomonadota</taxon>
        <taxon>Alphaproteobacteria</taxon>
        <taxon>Sphingomonadales</taxon>
        <taxon>Erythrobacteraceae</taxon>
        <taxon>Tsuneonella</taxon>
    </lineage>
</organism>
<evidence type="ECO:0000256" key="1">
    <source>
        <dbReference type="SAM" id="MobiDB-lite"/>
    </source>
</evidence>
<name>A0A6I4TJE8_9SPHN</name>
<accession>A0A6I4TJE8</accession>
<protein>
    <submittedName>
        <fullName evidence="2">Uncharacterized protein</fullName>
    </submittedName>
</protein>
<evidence type="ECO:0000313" key="2">
    <source>
        <dbReference type="EMBL" id="MXO76175.1"/>
    </source>
</evidence>
<dbReference type="Proteomes" id="UP000439522">
    <property type="component" value="Unassembled WGS sequence"/>
</dbReference>
<dbReference type="EMBL" id="WTZA01000002">
    <property type="protein sequence ID" value="MXO76175.1"/>
    <property type="molecule type" value="Genomic_DNA"/>
</dbReference>